<sequence>MELLELGGDPGGEPVVLIHGLAASACSGWVRTGWVRALGRAGFRALGVDLPGHGRNALPAPPGTTRTGLVDRIGELVRGLDAARPVPLVGYSLGAQLAWSAAARSPGIGALVLGGLGPVDRLPELGRALAHDGAVDPSARELAAALAATGDAGDRGRAERWSAFARQTGAEPFAPAAGVPAQPLLLFAGGRDPWADPAAMARLRAPGRASTELLVVPERDHVDVLTSRAAREGAAAFLRRCSLPRACGDLP</sequence>
<feature type="domain" description="AB hydrolase-1" evidence="1">
    <location>
        <begin position="14"/>
        <end position="141"/>
    </location>
</feature>
<dbReference type="PANTHER" id="PTHR43194:SF2">
    <property type="entry name" value="PEROXISOMAL MEMBRANE PROTEIN LPX1"/>
    <property type="match status" value="1"/>
</dbReference>
<dbReference type="Gene3D" id="3.40.50.1820">
    <property type="entry name" value="alpha/beta hydrolase"/>
    <property type="match status" value="1"/>
</dbReference>
<dbReference type="InterPro" id="IPR029058">
    <property type="entry name" value="AB_hydrolase_fold"/>
</dbReference>
<protein>
    <recommendedName>
        <fullName evidence="1">AB hydrolase-1 domain-containing protein</fullName>
    </recommendedName>
</protein>
<reference evidence="3" key="1">
    <citation type="submission" date="2015-12" db="EMBL/GenBank/DDBJ databases">
        <authorList>
            <person name="Nair G.R."/>
            <person name="Kaur G."/>
            <person name="Mayilraj S."/>
        </authorList>
    </citation>
    <scope>NUCLEOTIDE SEQUENCE [LARGE SCALE GENOMIC DNA]</scope>
    <source>
        <strain evidence="3">CD08_4</strain>
    </source>
</reference>
<dbReference type="Pfam" id="PF00561">
    <property type="entry name" value="Abhydrolase_1"/>
    <property type="match status" value="1"/>
</dbReference>
<dbReference type="SUPFAM" id="SSF53474">
    <property type="entry name" value="alpha/beta-Hydrolases"/>
    <property type="match status" value="1"/>
</dbReference>
<comment type="caution">
    <text evidence="2">The sequence shown here is derived from an EMBL/GenBank/DDBJ whole genome shotgun (WGS) entry which is preliminary data.</text>
</comment>
<dbReference type="PANTHER" id="PTHR43194">
    <property type="entry name" value="HYDROLASE ALPHA/BETA FOLD FAMILY"/>
    <property type="match status" value="1"/>
</dbReference>
<evidence type="ECO:0000313" key="2">
    <source>
        <dbReference type="EMBL" id="KUG55419.1"/>
    </source>
</evidence>
<dbReference type="OrthoDB" id="9804723at2"/>
<accession>A0A0W8I7P7</accession>
<evidence type="ECO:0000259" key="1">
    <source>
        <dbReference type="Pfam" id="PF00561"/>
    </source>
</evidence>
<proteinExistence type="predicted"/>
<dbReference type="RefSeq" id="WP_058874681.1">
    <property type="nucleotide sequence ID" value="NZ_LQBK01000033.1"/>
</dbReference>
<dbReference type="Proteomes" id="UP000053512">
    <property type="component" value="Unassembled WGS sequence"/>
</dbReference>
<organism evidence="2 3">
    <name type="scientific">Kocuria rosea subsp. polaris</name>
    <dbReference type="NCBI Taxonomy" id="136273"/>
    <lineage>
        <taxon>Bacteria</taxon>
        <taxon>Bacillati</taxon>
        <taxon>Actinomycetota</taxon>
        <taxon>Actinomycetes</taxon>
        <taxon>Micrococcales</taxon>
        <taxon>Micrococcaceae</taxon>
        <taxon>Kocuria</taxon>
    </lineage>
</organism>
<evidence type="ECO:0000313" key="3">
    <source>
        <dbReference type="Proteomes" id="UP000053512"/>
    </source>
</evidence>
<dbReference type="AlphaFoldDB" id="A0A0W8I7P7"/>
<name>A0A0W8I7P7_KOCRO</name>
<dbReference type="EMBL" id="LQBK01000033">
    <property type="protein sequence ID" value="KUG55419.1"/>
    <property type="molecule type" value="Genomic_DNA"/>
</dbReference>
<dbReference type="InterPro" id="IPR050228">
    <property type="entry name" value="Carboxylesterase_BioH"/>
</dbReference>
<dbReference type="InterPro" id="IPR000073">
    <property type="entry name" value="AB_hydrolase_1"/>
</dbReference>
<gene>
    <name evidence="2" type="ORF">AVL61_04590</name>
</gene>
<dbReference type="GO" id="GO:0003824">
    <property type="term" value="F:catalytic activity"/>
    <property type="evidence" value="ECO:0007669"/>
    <property type="project" value="UniProtKB-ARBA"/>
</dbReference>